<dbReference type="SUPFAM" id="SSF117070">
    <property type="entry name" value="LEA14-like"/>
    <property type="match status" value="1"/>
</dbReference>
<dbReference type="InterPro" id="IPR004864">
    <property type="entry name" value="LEA_2"/>
</dbReference>
<evidence type="ECO:0000259" key="1">
    <source>
        <dbReference type="Pfam" id="PF03168"/>
    </source>
</evidence>
<dbReference type="EMBL" id="FQUO01000016">
    <property type="protein sequence ID" value="SHG02261.1"/>
    <property type="molecule type" value="Genomic_DNA"/>
</dbReference>
<sequence length="154" mass="16940">MPMVKAFNITLLSFSLFLLIGCTKVKEPEFRRISDFKVKSLGLQEARIGISVVYFNPNGFGVNVKEGAVNVYFDSTYIGQFTQPTGVEVKKNAEFAIPLEGSVPIAKALKLKASDILNKEILVRADGSVRVGKGGIFVSKDIKYQGKHKLDLNL</sequence>
<organism evidence="2 3">
    <name type="scientific">Cnuella takakiae</name>
    <dbReference type="NCBI Taxonomy" id="1302690"/>
    <lineage>
        <taxon>Bacteria</taxon>
        <taxon>Pseudomonadati</taxon>
        <taxon>Bacteroidota</taxon>
        <taxon>Chitinophagia</taxon>
        <taxon>Chitinophagales</taxon>
        <taxon>Chitinophagaceae</taxon>
        <taxon>Cnuella</taxon>
    </lineage>
</organism>
<gene>
    <name evidence="2" type="ORF">SAMN05444008_11648</name>
</gene>
<dbReference type="Gene3D" id="2.60.40.1820">
    <property type="match status" value="1"/>
</dbReference>
<accession>A0A1M5GFH7</accession>
<name>A0A1M5GFH7_9BACT</name>
<protein>
    <submittedName>
        <fullName evidence="2">Late embryogenesis abundant protein</fullName>
    </submittedName>
</protein>
<reference evidence="2 3" key="1">
    <citation type="submission" date="2016-11" db="EMBL/GenBank/DDBJ databases">
        <authorList>
            <person name="Jaros S."/>
            <person name="Januszkiewicz K."/>
            <person name="Wedrychowicz H."/>
        </authorList>
    </citation>
    <scope>NUCLEOTIDE SEQUENCE [LARGE SCALE GENOMIC DNA]</scope>
    <source>
        <strain evidence="2 3">DSM 26897</strain>
    </source>
</reference>
<dbReference type="AlphaFoldDB" id="A0A1M5GFH7"/>
<keyword evidence="3" id="KW-1185">Reference proteome</keyword>
<evidence type="ECO:0000313" key="3">
    <source>
        <dbReference type="Proteomes" id="UP000184368"/>
    </source>
</evidence>
<dbReference type="Proteomes" id="UP000184368">
    <property type="component" value="Unassembled WGS sequence"/>
</dbReference>
<evidence type="ECO:0000313" key="2">
    <source>
        <dbReference type="EMBL" id="SHG02261.1"/>
    </source>
</evidence>
<dbReference type="PROSITE" id="PS51257">
    <property type="entry name" value="PROKAR_LIPOPROTEIN"/>
    <property type="match status" value="1"/>
</dbReference>
<feature type="domain" description="Late embryogenesis abundant protein LEA-2 subgroup" evidence="1">
    <location>
        <begin position="56"/>
        <end position="136"/>
    </location>
</feature>
<proteinExistence type="predicted"/>
<dbReference type="Pfam" id="PF03168">
    <property type="entry name" value="LEA_2"/>
    <property type="match status" value="1"/>
</dbReference>